<dbReference type="eggNOG" id="COG0438">
    <property type="taxonomic scope" value="Bacteria"/>
</dbReference>
<gene>
    <name evidence="1" type="ordered locus">Ethha_2346</name>
</gene>
<dbReference type="EMBL" id="CP002400">
    <property type="protein sequence ID" value="ADU27855.1"/>
    <property type="molecule type" value="Genomic_DNA"/>
</dbReference>
<accession>E6U4X0</accession>
<dbReference type="AlphaFoldDB" id="E6U4X0"/>
<dbReference type="SUPFAM" id="SSF53756">
    <property type="entry name" value="UDP-Glycosyltransferase/glycogen phosphorylase"/>
    <property type="match status" value="1"/>
</dbReference>
<dbReference type="Pfam" id="PF13692">
    <property type="entry name" value="Glyco_trans_1_4"/>
    <property type="match status" value="1"/>
</dbReference>
<evidence type="ECO:0000313" key="1">
    <source>
        <dbReference type="EMBL" id="ADU27855.1"/>
    </source>
</evidence>
<dbReference type="Proteomes" id="UP000001551">
    <property type="component" value="Chromosome"/>
</dbReference>
<dbReference type="RefSeq" id="WP_013486201.1">
    <property type="nucleotide sequence ID" value="NC_014828.1"/>
</dbReference>
<dbReference type="Gene3D" id="3.40.50.2000">
    <property type="entry name" value="Glycogen Phosphorylase B"/>
    <property type="match status" value="1"/>
</dbReference>
<protein>
    <submittedName>
        <fullName evidence="1">Glycosyl transferase group 1</fullName>
    </submittedName>
</protein>
<dbReference type="KEGG" id="eha:Ethha_2346"/>
<reference evidence="1 2" key="1">
    <citation type="submission" date="2010-12" db="EMBL/GenBank/DDBJ databases">
        <title>Complete sequence of Ethanoligenens harbinense YUAN-3.</title>
        <authorList>
            <person name="Lucas S."/>
            <person name="Copeland A."/>
            <person name="Lapidus A."/>
            <person name="Cheng J.-F."/>
            <person name="Bruce D."/>
            <person name="Goodwin L."/>
            <person name="Pitluck S."/>
            <person name="Chertkov O."/>
            <person name="Misra M."/>
            <person name="Detter J.C."/>
            <person name="Han C."/>
            <person name="Tapia R."/>
            <person name="Land M."/>
            <person name="Hauser L."/>
            <person name="Jeffries C."/>
            <person name="Kyrpides N."/>
            <person name="Ivanova N."/>
            <person name="Mikhailova N."/>
            <person name="Wang A."/>
            <person name="Mouttaki H."/>
            <person name="He Z."/>
            <person name="Zhou J."/>
            <person name="Hemme C.L."/>
            <person name="Woyke T."/>
        </authorList>
    </citation>
    <scope>NUCLEOTIDE SEQUENCE [LARGE SCALE GENOMIC DNA]</scope>
    <source>
        <strain evidence="2">DSM 18485 / JCM 12961 / CGMCC 1.5033 / YUAN-3</strain>
    </source>
</reference>
<sequence length="362" mass="41433">MEALLIANLELNKNEGIYQKICAEATAIGNVIGRCTLLTRLQDASILLDTGTGESVEVDQSLLNCAKTLIDHKEINLVYIRLMVPGFGLIQLMRKARKKGAKIYYEIPTYPYFAEQFRASKKKYRAAMKISLDCLFFPFINYLCERIVVIKSNTNVHMFHKMVEITNGVQTENITSKNYQTQWDGTFRMVAVGTLYPYHGYDRVLLGLAKCEEQINGIPVEFHVVGESSTINDLRKLTRHLGLKRVKFYGIKSTDELNCMYDQFDVGLGCLALHRRNANIDTTLKIIEYYCRGVPVVTSGLSPLEEKDYTIHVTDGEDALNIQEIFDIWCRMKREKLEDLAEIAKKRFSWNRIMGKLLENGL</sequence>
<dbReference type="STRING" id="663278.Ethha_2346"/>
<keyword evidence="2" id="KW-1185">Reference proteome</keyword>
<dbReference type="GO" id="GO:0016740">
    <property type="term" value="F:transferase activity"/>
    <property type="evidence" value="ECO:0007669"/>
    <property type="project" value="UniProtKB-KW"/>
</dbReference>
<proteinExistence type="predicted"/>
<dbReference type="HOGENOM" id="CLU_063441_0_0_9"/>
<name>E6U4X0_ETHHY</name>
<keyword evidence="1" id="KW-0808">Transferase</keyword>
<evidence type="ECO:0000313" key="2">
    <source>
        <dbReference type="Proteomes" id="UP000001551"/>
    </source>
</evidence>
<organism evidence="1 2">
    <name type="scientific">Ethanoligenens harbinense (strain DSM 18485 / JCM 12961 / CGMCC 1.5033 / YUAN-3)</name>
    <dbReference type="NCBI Taxonomy" id="663278"/>
    <lineage>
        <taxon>Bacteria</taxon>
        <taxon>Bacillati</taxon>
        <taxon>Bacillota</taxon>
        <taxon>Clostridia</taxon>
        <taxon>Eubacteriales</taxon>
        <taxon>Oscillospiraceae</taxon>
        <taxon>Ethanoligenens</taxon>
    </lineage>
</organism>